<organism evidence="1 2">
    <name type="scientific">Candidatus Uhrbacteria bacterium CG10_big_fil_rev_8_21_14_0_10_48_16</name>
    <dbReference type="NCBI Taxonomy" id="1975038"/>
    <lineage>
        <taxon>Bacteria</taxon>
        <taxon>Candidatus Uhriibacteriota</taxon>
    </lineage>
</organism>
<comment type="caution">
    <text evidence="1">The sequence shown here is derived from an EMBL/GenBank/DDBJ whole genome shotgun (WGS) entry which is preliminary data.</text>
</comment>
<accession>A0A2M8LGU6</accession>
<gene>
    <name evidence="1" type="ORF">COV05_03240</name>
</gene>
<sequence length="101" mass="11639">MFRRLPHLLMFSIIFGSIWIQGMVPDVHGDHGMMDQNCLEHCLSSFHLGTVDDGIVVSIAYLAVESSVREERYRIQDEVTQERDFASHHDPGRILTTIKRE</sequence>
<evidence type="ECO:0000313" key="1">
    <source>
        <dbReference type="EMBL" id="PJE76667.1"/>
    </source>
</evidence>
<proteinExistence type="predicted"/>
<dbReference type="EMBL" id="PFEU01000016">
    <property type="protein sequence ID" value="PJE76667.1"/>
    <property type="molecule type" value="Genomic_DNA"/>
</dbReference>
<evidence type="ECO:0000313" key="2">
    <source>
        <dbReference type="Proteomes" id="UP000231436"/>
    </source>
</evidence>
<reference evidence="2" key="1">
    <citation type="submission" date="2017-09" db="EMBL/GenBank/DDBJ databases">
        <title>Depth-based differentiation of microbial function through sediment-hosted aquifers and enrichment of novel symbionts in the deep terrestrial subsurface.</title>
        <authorList>
            <person name="Probst A.J."/>
            <person name="Ladd B."/>
            <person name="Jarett J.K."/>
            <person name="Geller-Mcgrath D.E."/>
            <person name="Sieber C.M.K."/>
            <person name="Emerson J.B."/>
            <person name="Anantharaman K."/>
            <person name="Thomas B.C."/>
            <person name="Malmstrom R."/>
            <person name="Stieglmeier M."/>
            <person name="Klingl A."/>
            <person name="Woyke T."/>
            <person name="Ryan C.M."/>
            <person name="Banfield J.F."/>
        </authorList>
    </citation>
    <scope>NUCLEOTIDE SEQUENCE [LARGE SCALE GENOMIC DNA]</scope>
</reference>
<dbReference type="AlphaFoldDB" id="A0A2M8LGU6"/>
<protein>
    <submittedName>
        <fullName evidence="1">Uncharacterized protein</fullName>
    </submittedName>
</protein>
<name>A0A2M8LGU6_9BACT</name>
<dbReference type="Proteomes" id="UP000231436">
    <property type="component" value="Unassembled WGS sequence"/>
</dbReference>